<accession>A0ACC1KPD4</accession>
<evidence type="ECO:0000313" key="1">
    <source>
        <dbReference type="EMBL" id="KAJ2792996.1"/>
    </source>
</evidence>
<keyword evidence="1" id="KW-0808">Transferase</keyword>
<sequence length="195" mass="21428">MQSLNQAYEWLSAHFLGGVPADNVALIVGVLLSYVLAHAFQRIPCSMPAAKHLFSVVASAISYGIVQDHVDGVVHLAAGSVVAYILMRTLRGRAMPRAVFAMAMLHLSYSHIWRQVSEIQNGRVQQDYTGAQMVFVMKITSLANCIYDGQRRDQAALTSYQRRNAVAAVPGLPEYLGYVFFFPSFAIGPSFELAT</sequence>
<evidence type="ECO:0000313" key="2">
    <source>
        <dbReference type="Proteomes" id="UP001140087"/>
    </source>
</evidence>
<name>A0ACC1KPD4_9FUNG</name>
<keyword evidence="1" id="KW-0012">Acyltransferase</keyword>
<comment type="caution">
    <text evidence="1">The sequence shown here is derived from an EMBL/GenBank/DDBJ whole genome shotgun (WGS) entry which is preliminary data.</text>
</comment>
<dbReference type="Proteomes" id="UP001140087">
    <property type="component" value="Unassembled WGS sequence"/>
</dbReference>
<proteinExistence type="predicted"/>
<reference evidence="1" key="1">
    <citation type="submission" date="2022-07" db="EMBL/GenBank/DDBJ databases">
        <title>Phylogenomic reconstructions and comparative analyses of Kickxellomycotina fungi.</title>
        <authorList>
            <person name="Reynolds N.K."/>
            <person name="Stajich J.E."/>
            <person name="Barry K."/>
            <person name="Grigoriev I.V."/>
            <person name="Crous P."/>
            <person name="Smith M.E."/>
        </authorList>
    </citation>
    <scope>NUCLEOTIDE SEQUENCE</scope>
    <source>
        <strain evidence="1">BCRC 34780</strain>
    </source>
</reference>
<gene>
    <name evidence="1" type="primary">ale1</name>
    <name evidence="1" type="ORF">H4R21_006067</name>
</gene>
<protein>
    <submittedName>
        <fullName evidence="1">Lysophospholipid acyltransferase</fullName>
    </submittedName>
</protein>
<dbReference type="EMBL" id="JANBUN010003047">
    <property type="protein sequence ID" value="KAJ2792996.1"/>
    <property type="molecule type" value="Genomic_DNA"/>
</dbReference>
<keyword evidence="2" id="KW-1185">Reference proteome</keyword>
<feature type="non-terminal residue" evidence="1">
    <location>
        <position position="195"/>
    </location>
</feature>
<organism evidence="1 2">
    <name type="scientific">Coemansia helicoidea</name>
    <dbReference type="NCBI Taxonomy" id="1286919"/>
    <lineage>
        <taxon>Eukaryota</taxon>
        <taxon>Fungi</taxon>
        <taxon>Fungi incertae sedis</taxon>
        <taxon>Zoopagomycota</taxon>
        <taxon>Kickxellomycotina</taxon>
        <taxon>Kickxellomycetes</taxon>
        <taxon>Kickxellales</taxon>
        <taxon>Kickxellaceae</taxon>
        <taxon>Coemansia</taxon>
    </lineage>
</organism>